<dbReference type="EMBL" id="BAABIV010000037">
    <property type="protein sequence ID" value="GAA5012494.1"/>
    <property type="molecule type" value="Genomic_DNA"/>
</dbReference>
<evidence type="ECO:0000313" key="2">
    <source>
        <dbReference type="Proteomes" id="UP001500610"/>
    </source>
</evidence>
<accession>A0ABP9IWF7</accession>
<protein>
    <submittedName>
        <fullName evidence="1">Uncharacterized protein</fullName>
    </submittedName>
</protein>
<sequence>MPATLGDRPPTVRTMTKVILMYGPAHGRTLTTEAGEGEVLREAGWSYQLTDDLDDHGRRIAKAYMD</sequence>
<gene>
    <name evidence="1" type="ORF">GCM10023257_70050</name>
</gene>
<dbReference type="Proteomes" id="UP001500610">
    <property type="component" value="Unassembled WGS sequence"/>
</dbReference>
<comment type="caution">
    <text evidence="1">The sequence shown here is derived from an EMBL/GenBank/DDBJ whole genome shotgun (WGS) entry which is preliminary data.</text>
</comment>
<proteinExistence type="predicted"/>
<reference evidence="2" key="1">
    <citation type="journal article" date="2019" name="Int. J. Syst. Evol. Microbiol.">
        <title>The Global Catalogue of Microorganisms (GCM) 10K type strain sequencing project: providing services to taxonomists for standard genome sequencing and annotation.</title>
        <authorList>
            <consortium name="The Broad Institute Genomics Platform"/>
            <consortium name="The Broad Institute Genome Sequencing Center for Infectious Disease"/>
            <person name="Wu L."/>
            <person name="Ma J."/>
        </authorList>
    </citation>
    <scope>NUCLEOTIDE SEQUENCE [LARGE SCALE GENOMIC DNA]</scope>
    <source>
        <strain evidence="2">JCM 17657</strain>
    </source>
</reference>
<keyword evidence="2" id="KW-1185">Reference proteome</keyword>
<name>A0ABP9IWF7_9ACTN</name>
<evidence type="ECO:0000313" key="1">
    <source>
        <dbReference type="EMBL" id="GAA5012494.1"/>
    </source>
</evidence>
<organism evidence="1 2">
    <name type="scientific">Streptomyces hyderabadensis</name>
    <dbReference type="NCBI Taxonomy" id="598549"/>
    <lineage>
        <taxon>Bacteria</taxon>
        <taxon>Bacillati</taxon>
        <taxon>Actinomycetota</taxon>
        <taxon>Actinomycetes</taxon>
        <taxon>Kitasatosporales</taxon>
        <taxon>Streptomycetaceae</taxon>
        <taxon>Streptomyces</taxon>
    </lineage>
</organism>